<dbReference type="CDD" id="cd00525">
    <property type="entry name" value="AE_Prim_S_like"/>
    <property type="match status" value="1"/>
</dbReference>
<sequence length="230" mass="27071">MERHVTYRPLVNSNSIEMYAPPRLYSLDHVEKLWNSLAYNDSRQYSFTDGVKWYHPKRYFTSAQDLFEFIRDQNVSDIHVKALDDGREWVIDVDIEADDEDLLDLKIRVATETFKNFKGNISRIMHSGNRGIHVWLRIDKFRIGASKNLRERYYQIFVKPADIRLDRIWPGSFIHSYKSAVESITGTSADIATLHKLWPTVDKHVFCTQSQIRAPFSYNYKGQKFSTQLL</sequence>
<organism evidence="1">
    <name type="scientific">Chrysodeixis includens nucleopolyhedrovirus</name>
    <dbReference type="NCBI Taxonomy" id="1207438"/>
    <lineage>
        <taxon>Viruses</taxon>
        <taxon>Viruses incertae sedis</taxon>
        <taxon>Naldaviricetes</taxon>
        <taxon>Lefavirales</taxon>
        <taxon>Baculoviridae</taxon>
        <taxon>Alphabaculovirus</taxon>
        <taxon>Alphabaculovirus chrincludentis</taxon>
        <taxon>Alphabaculovirus alterchrincludentis</taxon>
    </lineage>
</organism>
<dbReference type="SUPFAM" id="SSF56747">
    <property type="entry name" value="Prim-pol domain"/>
    <property type="match status" value="1"/>
</dbReference>
<reference evidence="1" key="1">
    <citation type="journal article" date="2016" name="Genome Announc.">
        <title>Complete genomes of six Chrysodeixis includens nucleopolyhedrovirus isolates.</title>
        <authorList>
            <person name="Craveiro S.R."/>
            <person name="Santos L.A.V.M."/>
            <person name="Togawa R.C."/>
            <person name="Inglis P.W."/>
            <person name="Grynberg P."/>
            <person name="Ribeiro Z.M.A."/>
            <person name="Ribeiro B.M."/>
            <person name="Castro M.E.B."/>
        </authorList>
    </citation>
    <scope>NUCLEOTIDE SEQUENCE</scope>
    <source>
        <strain evidence="1">IB</strain>
    </source>
</reference>
<dbReference type="InterPro" id="IPR016658">
    <property type="entry name" value="DNA_primase_LEF1"/>
</dbReference>
<proteinExistence type="predicted"/>
<accession>A0A1C8ZXJ5</accession>
<dbReference type="PIRSF" id="PIRSF016433">
    <property type="entry name" value="Viral_DNA_prim"/>
    <property type="match status" value="1"/>
</dbReference>
<dbReference type="EMBL" id="KU669290">
    <property type="protein sequence ID" value="AOL56709.1"/>
    <property type="molecule type" value="Genomic_DNA"/>
</dbReference>
<protein>
    <submittedName>
        <fullName evidence="1">LEF-1</fullName>
    </submittedName>
</protein>
<gene>
    <name evidence="1" type="primary">lef-1</name>
</gene>
<name>A0A1C8ZXJ5_9ABAC</name>
<evidence type="ECO:0000313" key="1">
    <source>
        <dbReference type="EMBL" id="AOL56709.1"/>
    </source>
</evidence>